<organism evidence="2">
    <name type="scientific">Nonomuraea gerenzanensis</name>
    <dbReference type="NCBI Taxonomy" id="93944"/>
    <lineage>
        <taxon>Bacteria</taxon>
        <taxon>Bacillati</taxon>
        <taxon>Actinomycetota</taxon>
        <taxon>Actinomycetes</taxon>
        <taxon>Streptosporangiales</taxon>
        <taxon>Streptosporangiaceae</taxon>
        <taxon>Nonomuraea</taxon>
    </lineage>
</organism>
<protein>
    <recommendedName>
        <fullName evidence="3">Lipoprotein</fullName>
    </recommendedName>
</protein>
<gene>
    <name evidence="2" type="ORF">BN4615_P9772</name>
</gene>
<dbReference type="EMBL" id="LT559118">
    <property type="protein sequence ID" value="SBP00256.1"/>
    <property type="molecule type" value="Genomic_DNA"/>
</dbReference>
<feature type="signal peptide" evidence="1">
    <location>
        <begin position="1"/>
        <end position="22"/>
    </location>
</feature>
<keyword evidence="1" id="KW-0732">Signal</keyword>
<dbReference type="RefSeq" id="WP_225268864.1">
    <property type="nucleotide sequence ID" value="NZ_CP084058.1"/>
</dbReference>
<accession>A0A1M4EN19</accession>
<reference evidence="2" key="1">
    <citation type="submission" date="2016-04" db="EMBL/GenBank/DDBJ databases">
        <authorList>
            <person name="Evans L.H."/>
            <person name="Alamgir A."/>
            <person name="Owens N."/>
            <person name="Weber N.D."/>
            <person name="Virtaneva K."/>
            <person name="Barbian K."/>
            <person name="Babar A."/>
            <person name="Rosenke K."/>
        </authorList>
    </citation>
    <scope>NUCLEOTIDE SEQUENCE</scope>
    <source>
        <strain evidence="2">Nono1</strain>
    </source>
</reference>
<evidence type="ECO:0000256" key="1">
    <source>
        <dbReference type="SAM" id="SignalP"/>
    </source>
</evidence>
<name>A0A1M4EN19_9ACTN</name>
<feature type="chain" id="PRO_5013132736" description="Lipoprotein" evidence="1">
    <location>
        <begin position="23"/>
        <end position="146"/>
    </location>
</feature>
<dbReference type="PROSITE" id="PS51257">
    <property type="entry name" value="PROKAR_LIPOPROTEIN"/>
    <property type="match status" value="1"/>
</dbReference>
<evidence type="ECO:0008006" key="3">
    <source>
        <dbReference type="Google" id="ProtNLM"/>
    </source>
</evidence>
<proteinExistence type="predicted"/>
<dbReference type="AlphaFoldDB" id="A0A1M4EN19"/>
<evidence type="ECO:0000313" key="2">
    <source>
        <dbReference type="EMBL" id="SBP00256.1"/>
    </source>
</evidence>
<sequence length="146" mass="15857">MRARRHALPAVLVCVAAVTACAAASELPTFEAATRRLDADAGELIRATELHLSAVRRADDATCVPGQMRHFVQAESDRAGATDGLVSRLRALGYDQVVDDLDLRDDDQDVAVLRHPRTRLEFELTVLSGERGGVRVVGRTTCYATE</sequence>